<evidence type="ECO:0000256" key="3">
    <source>
        <dbReference type="SAM" id="Coils"/>
    </source>
</evidence>
<keyword evidence="2" id="KW-0539">Nucleus</keyword>
<dbReference type="Pfam" id="PF05615">
    <property type="entry name" value="THOC7"/>
    <property type="match status" value="1"/>
</dbReference>
<protein>
    <recommendedName>
        <fullName evidence="6">THO complex subunit 7</fullName>
    </recommendedName>
</protein>
<keyword evidence="5" id="KW-1185">Reference proteome</keyword>
<feature type="coiled-coil region" evidence="3">
    <location>
        <begin position="88"/>
        <end position="122"/>
    </location>
</feature>
<dbReference type="EMBL" id="LSYV01000002">
    <property type="protein sequence ID" value="KXZ56775.1"/>
    <property type="molecule type" value="Genomic_DNA"/>
</dbReference>
<dbReference type="STRING" id="33097.A0A150H415"/>
<dbReference type="OrthoDB" id="205166at2759"/>
<proteinExistence type="predicted"/>
<comment type="caution">
    <text evidence="4">The sequence shown here is derived from an EMBL/GenBank/DDBJ whole genome shotgun (WGS) entry which is preliminary data.</text>
</comment>
<dbReference type="Proteomes" id="UP000075714">
    <property type="component" value="Unassembled WGS sequence"/>
</dbReference>
<keyword evidence="3" id="KW-0175">Coiled coil</keyword>
<comment type="subcellular location">
    <subcellularLocation>
        <location evidence="1">Nucleus</location>
    </subcellularLocation>
</comment>
<evidence type="ECO:0000313" key="5">
    <source>
        <dbReference type="Proteomes" id="UP000075714"/>
    </source>
</evidence>
<evidence type="ECO:0000313" key="4">
    <source>
        <dbReference type="EMBL" id="KXZ56775.1"/>
    </source>
</evidence>
<name>A0A150H415_GONPE</name>
<evidence type="ECO:0000256" key="2">
    <source>
        <dbReference type="ARBA" id="ARBA00023242"/>
    </source>
</evidence>
<dbReference type="InterPro" id="IPR008501">
    <property type="entry name" value="THOC7/Mft1"/>
</dbReference>
<reference evidence="5" key="1">
    <citation type="journal article" date="2016" name="Nat. Commun.">
        <title>The Gonium pectorale genome demonstrates co-option of cell cycle regulation during the evolution of multicellularity.</title>
        <authorList>
            <person name="Hanschen E.R."/>
            <person name="Marriage T.N."/>
            <person name="Ferris P.J."/>
            <person name="Hamaji T."/>
            <person name="Toyoda A."/>
            <person name="Fujiyama A."/>
            <person name="Neme R."/>
            <person name="Noguchi H."/>
            <person name="Minakuchi Y."/>
            <person name="Suzuki M."/>
            <person name="Kawai-Toyooka H."/>
            <person name="Smith D.R."/>
            <person name="Sparks H."/>
            <person name="Anderson J."/>
            <person name="Bakaric R."/>
            <person name="Luria V."/>
            <person name="Karger A."/>
            <person name="Kirschner M.W."/>
            <person name="Durand P.M."/>
            <person name="Michod R.E."/>
            <person name="Nozaki H."/>
            <person name="Olson B.J."/>
        </authorList>
    </citation>
    <scope>NUCLEOTIDE SEQUENCE [LARGE SCALE GENOMIC DNA]</scope>
    <source>
        <strain evidence="5">NIES-2863</strain>
    </source>
</reference>
<accession>A0A150H415</accession>
<dbReference type="AlphaFoldDB" id="A0A150H415"/>
<dbReference type="GO" id="GO:0000445">
    <property type="term" value="C:THO complex part of transcription export complex"/>
    <property type="evidence" value="ECO:0007669"/>
    <property type="project" value="InterPro"/>
</dbReference>
<evidence type="ECO:0008006" key="6">
    <source>
        <dbReference type="Google" id="ProtNLM"/>
    </source>
</evidence>
<evidence type="ECO:0000256" key="1">
    <source>
        <dbReference type="ARBA" id="ARBA00004123"/>
    </source>
</evidence>
<gene>
    <name evidence="4" type="ORF">GPECTOR_1g699</name>
</gene>
<dbReference type="GO" id="GO:0006397">
    <property type="term" value="P:mRNA processing"/>
    <property type="evidence" value="ECO:0007669"/>
    <property type="project" value="InterPro"/>
</dbReference>
<organism evidence="4 5">
    <name type="scientific">Gonium pectorale</name>
    <name type="common">Green alga</name>
    <dbReference type="NCBI Taxonomy" id="33097"/>
    <lineage>
        <taxon>Eukaryota</taxon>
        <taxon>Viridiplantae</taxon>
        <taxon>Chlorophyta</taxon>
        <taxon>core chlorophytes</taxon>
        <taxon>Chlorophyceae</taxon>
        <taxon>CS clade</taxon>
        <taxon>Chlamydomonadales</taxon>
        <taxon>Volvocaceae</taxon>
        <taxon>Gonium</taxon>
    </lineage>
</organism>
<sequence length="216" mass="24137">MAAVKLTPAEEEAIIKQRYLTQMTVPKGNLPLKVLTKKFLQLLEQADKGPDAEAEVARLYREFLREAAQTELHAKKLRAVCEANTREQASYTAKQQELEAAIEQTRRDIEAKKAELVRAKMVLGQNQQYDILRHHIMEYPSRASTQAAIDAELQHMAEARAEGARVAQLMERRRKQFSLLFYVIEELQRTADSTAEELAGMAAGPGAGAGAMEVDG</sequence>